<protein>
    <submittedName>
        <fullName evidence="1">Fimbrillin family protein</fullName>
    </submittedName>
</protein>
<evidence type="ECO:0000313" key="1">
    <source>
        <dbReference type="EMBL" id="NMW35212.1"/>
    </source>
</evidence>
<dbReference type="CDD" id="cd13121">
    <property type="entry name" value="BF2867_like_C"/>
    <property type="match status" value="1"/>
</dbReference>
<dbReference type="Proteomes" id="UP000555193">
    <property type="component" value="Unassembled WGS sequence"/>
</dbReference>
<dbReference type="InterPro" id="IPR025049">
    <property type="entry name" value="Mfa-like_1"/>
</dbReference>
<organism evidence="1 2">
    <name type="scientific">Phocaeicola vulgatus</name>
    <name type="common">Bacteroides vulgatus</name>
    <dbReference type="NCBI Taxonomy" id="821"/>
    <lineage>
        <taxon>Bacteria</taxon>
        <taxon>Pseudomonadati</taxon>
        <taxon>Bacteroidota</taxon>
        <taxon>Bacteroidia</taxon>
        <taxon>Bacteroidales</taxon>
        <taxon>Bacteroidaceae</taxon>
        <taxon>Phocaeicola</taxon>
    </lineage>
</organism>
<dbReference type="AlphaFoldDB" id="A0ABD6L1K4"/>
<dbReference type="Gene3D" id="2.60.40.2630">
    <property type="match status" value="1"/>
</dbReference>
<comment type="caution">
    <text evidence="1">The sequence shown here is derived from an EMBL/GenBank/DDBJ whole genome shotgun (WGS) entry which is preliminary data.</text>
</comment>
<dbReference type="EMBL" id="JABDSH010000050">
    <property type="protein sequence ID" value="NMW35212.1"/>
    <property type="molecule type" value="Genomic_DNA"/>
</dbReference>
<sequence length="307" mass="33478">MTLLLGSLLTGGCVSTVDEPVADAAPISFATTMTRAAVDANKDGMESFLVWGGFNNANNLFNAETVTPAGHYQGTRYWVPGAAHNFYTLHPASLKDKASCADDGVITVTDFDTSQKRGTEAIDLMTARQTGISYKVENPPSPVDLTFSHELSRVRFTISTDAKVTITGVKLWGVAYKGDFTSNSATPWSNLIRATENAPFLQTEVFELVAGQSQHLLAGTYDAANDNYGDLLFIPQSIDESVIFSMTWIYDNGTRRTVNVPLPQVGPALWEKGKSYHYQATIPSPTTNITFTVTITDWNDQRIDADL</sequence>
<accession>A0ABD6L1K4</accession>
<evidence type="ECO:0000313" key="2">
    <source>
        <dbReference type="Proteomes" id="UP000555193"/>
    </source>
</evidence>
<dbReference type="InterPro" id="IPR042278">
    <property type="entry name" value="Mfa-like_1_N"/>
</dbReference>
<dbReference type="RefSeq" id="WP_172772932.1">
    <property type="nucleotide sequence ID" value="NZ_JABDSH010000050.1"/>
</dbReference>
<proteinExistence type="predicted"/>
<reference evidence="1 2" key="1">
    <citation type="submission" date="2020-04" db="EMBL/GenBank/DDBJ databases">
        <title>A novel gut-associated lysogenic phage, Bacteroides phage BV01, alters the host transcriptome and bile acid metabolism in Bacteroides vulgatus.</title>
        <authorList>
            <person name="Campbell D.E."/>
            <person name="Ly L."/>
            <person name="Ridlon J.M."/>
            <person name="Hsiao A."/>
            <person name="Degnan P.H."/>
        </authorList>
    </citation>
    <scope>NUCLEOTIDE SEQUENCE [LARGE SCALE GENOMIC DNA]</scope>
    <source>
        <strain evidence="1 2">VPI-4506</strain>
    </source>
</reference>
<dbReference type="Gene3D" id="2.60.40.2620">
    <property type="entry name" value="Fimbrillin-like"/>
    <property type="match status" value="1"/>
</dbReference>
<name>A0ABD6L1K4_PHOVU</name>
<dbReference type="Pfam" id="PF13149">
    <property type="entry name" value="Mfa_like_1"/>
    <property type="match status" value="1"/>
</dbReference>
<gene>
    <name evidence="1" type="ORF">HKQ54_03385</name>
</gene>